<dbReference type="EMBL" id="AY809441">
    <property type="protein sequence ID" value="AAX25330.2"/>
    <property type="molecule type" value="mRNA"/>
</dbReference>
<organism evidence="1">
    <name type="scientific">Schistosoma japonicum</name>
    <name type="common">Blood fluke</name>
    <dbReference type="NCBI Taxonomy" id="6182"/>
    <lineage>
        <taxon>Eukaryota</taxon>
        <taxon>Metazoa</taxon>
        <taxon>Spiralia</taxon>
        <taxon>Lophotrochozoa</taxon>
        <taxon>Platyhelminthes</taxon>
        <taxon>Trematoda</taxon>
        <taxon>Digenea</taxon>
        <taxon>Strigeidida</taxon>
        <taxon>Schistosomatoidea</taxon>
        <taxon>Schistosomatidae</taxon>
        <taxon>Schistosoma</taxon>
    </lineage>
</organism>
<accession>Q5C4U4</accession>
<sequence length="143" mass="15597">SNIQLSRSPHTVPWLMAVNLSSSLALTQGMLAAHLLPFTLFIAPQIKPTITVRMPANARTHSSFTTPQLHTLLSSLLLYTNPSTGHIELFSVFLFSHFPTSSSFPFLPLLLFSSMSSSVSLHTTSLSLPSLSTPFCYFSSPSN</sequence>
<protein>
    <submittedName>
        <fullName evidence="1">SJCHGC07893 protein</fullName>
    </submittedName>
</protein>
<proteinExistence type="evidence at transcript level"/>
<name>Q5C4U4_SCHJA</name>
<evidence type="ECO:0000313" key="1">
    <source>
        <dbReference type="EMBL" id="AAX25330.2"/>
    </source>
</evidence>
<dbReference type="AlphaFoldDB" id="Q5C4U4"/>
<reference evidence="1" key="1">
    <citation type="journal article" date="2006" name="PLoS Pathog.">
        <title>New perspectives on host-parasite interplay by comparative transcriptomic and proteomic analyses of Schistosoma japonicum.</title>
        <authorList>
            <person name="Liu F."/>
            <person name="Lu J."/>
            <person name="Hu W."/>
            <person name="Wang S.Y."/>
            <person name="Cui S.J."/>
            <person name="Chi M."/>
            <person name="Yan Q."/>
            <person name="Wang X.R."/>
            <person name="Song H.D."/>
            <person name="Xu X.N."/>
            <person name="Wang J.J."/>
            <person name="Zhang X.L."/>
            <person name="Zhang X."/>
            <person name="Wang Z.Q."/>
            <person name="Xue C.L."/>
            <person name="Brindley P.J."/>
            <person name="McManus D.P."/>
            <person name="Yang P.Y."/>
            <person name="Feng Z."/>
            <person name="Chen Z."/>
            <person name="Han Z.G."/>
        </authorList>
    </citation>
    <scope>NUCLEOTIDE SEQUENCE</scope>
</reference>
<feature type="non-terminal residue" evidence="1">
    <location>
        <position position="1"/>
    </location>
</feature>